<keyword evidence="3" id="KW-1185">Reference proteome</keyword>
<name>A0A7D9EDJ6_PARCT</name>
<feature type="non-terminal residue" evidence="2">
    <location>
        <position position="172"/>
    </location>
</feature>
<evidence type="ECO:0000313" key="2">
    <source>
        <dbReference type="EMBL" id="CAB4005607.1"/>
    </source>
</evidence>
<protein>
    <recommendedName>
        <fullName evidence="1">Reverse transcriptase domain-containing protein</fullName>
    </recommendedName>
</protein>
<comment type="caution">
    <text evidence="2">The sequence shown here is derived from an EMBL/GenBank/DDBJ whole genome shotgun (WGS) entry which is preliminary data.</text>
</comment>
<organism evidence="2 3">
    <name type="scientific">Paramuricea clavata</name>
    <name type="common">Red gorgonian</name>
    <name type="synonym">Violescent sea-whip</name>
    <dbReference type="NCBI Taxonomy" id="317549"/>
    <lineage>
        <taxon>Eukaryota</taxon>
        <taxon>Metazoa</taxon>
        <taxon>Cnidaria</taxon>
        <taxon>Anthozoa</taxon>
        <taxon>Octocorallia</taxon>
        <taxon>Malacalcyonacea</taxon>
        <taxon>Plexauridae</taxon>
        <taxon>Paramuricea</taxon>
    </lineage>
</organism>
<dbReference type="OrthoDB" id="411378at2759"/>
<dbReference type="InterPro" id="IPR043502">
    <property type="entry name" value="DNA/RNA_pol_sf"/>
</dbReference>
<dbReference type="EMBL" id="CACRXK020005249">
    <property type="protein sequence ID" value="CAB4005607.1"/>
    <property type="molecule type" value="Genomic_DNA"/>
</dbReference>
<evidence type="ECO:0000313" key="3">
    <source>
        <dbReference type="Proteomes" id="UP001152795"/>
    </source>
</evidence>
<proteinExistence type="predicted"/>
<evidence type="ECO:0000259" key="1">
    <source>
        <dbReference type="Pfam" id="PF00078"/>
    </source>
</evidence>
<feature type="domain" description="Reverse transcriptase" evidence="1">
    <location>
        <begin position="69"/>
        <end position="170"/>
    </location>
</feature>
<dbReference type="SUPFAM" id="SSF56672">
    <property type="entry name" value="DNA/RNA polymerases"/>
    <property type="match status" value="1"/>
</dbReference>
<gene>
    <name evidence="2" type="ORF">PACLA_8A041769</name>
</gene>
<accession>A0A7D9EDJ6</accession>
<dbReference type="Proteomes" id="UP001152795">
    <property type="component" value="Unassembled WGS sequence"/>
</dbReference>
<dbReference type="InterPro" id="IPR000477">
    <property type="entry name" value="RT_dom"/>
</dbReference>
<sequence length="172" mass="19276">KSVLNHLNHSKATGAVGVPAWLLKRFSSVLAPIFHDIITASIEQCKYPSHYKHGLITPVPKAYPPTDVSNDFRQISVLPHIGKILERLQLQLNQNDIILRPSQHGFTSGRSTTSALISITQPWFNTTDNTCRDKAGIHALFIDFKKAFDLVDHGILLNKLALMNVNKSFWLI</sequence>
<dbReference type="AlphaFoldDB" id="A0A7D9EDJ6"/>
<reference evidence="2" key="1">
    <citation type="submission" date="2020-04" db="EMBL/GenBank/DDBJ databases">
        <authorList>
            <person name="Alioto T."/>
            <person name="Alioto T."/>
            <person name="Gomez Garrido J."/>
        </authorList>
    </citation>
    <scope>NUCLEOTIDE SEQUENCE</scope>
    <source>
        <strain evidence="2">A484AB</strain>
    </source>
</reference>
<dbReference type="PANTHER" id="PTHR47510">
    <property type="entry name" value="REVERSE TRANSCRIPTASE DOMAIN-CONTAINING PROTEIN"/>
    <property type="match status" value="1"/>
</dbReference>
<dbReference type="Pfam" id="PF00078">
    <property type="entry name" value="RVT_1"/>
    <property type="match status" value="1"/>
</dbReference>
<feature type="non-terminal residue" evidence="2">
    <location>
        <position position="1"/>
    </location>
</feature>
<dbReference type="PANTHER" id="PTHR47510:SF3">
    <property type="entry name" value="ENDO_EXONUCLEASE_PHOSPHATASE DOMAIN-CONTAINING PROTEIN"/>
    <property type="match status" value="1"/>
</dbReference>